<protein>
    <submittedName>
        <fullName evidence="4">Vacuolar protein sorting-associated protein VTA1-like protein</fullName>
    </submittedName>
</protein>
<dbReference type="Proteomes" id="UP000055024">
    <property type="component" value="Unassembled WGS sequence"/>
</dbReference>
<dbReference type="InterPro" id="IPR044538">
    <property type="entry name" value="Vta1-like"/>
</dbReference>
<keyword evidence="2" id="KW-0472">Membrane</keyword>
<evidence type="ECO:0000259" key="3">
    <source>
        <dbReference type="Pfam" id="PF04652"/>
    </source>
</evidence>
<evidence type="ECO:0000313" key="5">
    <source>
        <dbReference type="Proteomes" id="UP000055024"/>
    </source>
</evidence>
<dbReference type="GO" id="GO:0032511">
    <property type="term" value="P:late endosome to vacuole transport via multivesicular body sorting pathway"/>
    <property type="evidence" value="ECO:0007669"/>
    <property type="project" value="InterPro"/>
</dbReference>
<evidence type="ECO:0000256" key="1">
    <source>
        <dbReference type="ARBA" id="ARBA00004308"/>
    </source>
</evidence>
<dbReference type="InterPro" id="IPR039431">
    <property type="entry name" value="Vta1/CALS_N"/>
</dbReference>
<dbReference type="STRING" id="268475.A0A0V1GNI5"/>
<organism evidence="4 5">
    <name type="scientific">Trichinella zimbabwensis</name>
    <dbReference type="NCBI Taxonomy" id="268475"/>
    <lineage>
        <taxon>Eukaryota</taxon>
        <taxon>Metazoa</taxon>
        <taxon>Ecdysozoa</taxon>
        <taxon>Nematoda</taxon>
        <taxon>Enoplea</taxon>
        <taxon>Dorylaimia</taxon>
        <taxon>Trichinellida</taxon>
        <taxon>Trichinellidae</taxon>
        <taxon>Trichinella</taxon>
    </lineage>
</organism>
<evidence type="ECO:0000313" key="4">
    <source>
        <dbReference type="EMBL" id="KRY99850.1"/>
    </source>
</evidence>
<comment type="caution">
    <text evidence="4">The sequence shown here is derived from an EMBL/GenBank/DDBJ whole genome shotgun (WGS) entry which is preliminary data.</text>
</comment>
<dbReference type="PANTHER" id="PTHR46009">
    <property type="entry name" value="VACUOLAR PROTEIN SORTING-ASSOCIATED PROTEIN VTA1 HOMOLOG"/>
    <property type="match status" value="1"/>
</dbReference>
<evidence type="ECO:0000256" key="2">
    <source>
        <dbReference type="ARBA" id="ARBA00023136"/>
    </source>
</evidence>
<dbReference type="Gene3D" id="1.25.40.270">
    <property type="entry name" value="Vacuolar protein sorting-associated protein vta1"/>
    <property type="match status" value="1"/>
</dbReference>
<comment type="subcellular location">
    <subcellularLocation>
        <location evidence="1">Endomembrane system</location>
    </subcellularLocation>
</comment>
<dbReference type="PANTHER" id="PTHR46009:SF1">
    <property type="entry name" value="VACUOLAR PROTEIN SORTING-ASSOCIATED PROTEIN VTA1 HOMOLOG"/>
    <property type="match status" value="1"/>
</dbReference>
<proteinExistence type="predicted"/>
<dbReference type="AlphaFoldDB" id="A0A0V1GNI5"/>
<dbReference type="EMBL" id="JYDP01000671">
    <property type="protein sequence ID" value="KRY99850.1"/>
    <property type="molecule type" value="Genomic_DNA"/>
</dbReference>
<dbReference type="OrthoDB" id="391137at2759"/>
<dbReference type="InterPro" id="IPR023175">
    <property type="entry name" value="Vta1/CALS_N_sf"/>
</dbReference>
<feature type="domain" description="Vta1/callose synthase N-terminal" evidence="3">
    <location>
        <begin position="13"/>
        <end position="153"/>
    </location>
</feature>
<sequence>MVMDRLPEAYKSLKPFLKIAEDMSGHDVAVEYWCLHYVFREALRLDRTSPECQPFTAFLFSYLKKLERETKVHERFTSQNVAQKYMKSVALNVFQEADKIDRSGKFSITVVKLFIRASNLINVLTVLGDLDDSLIEARKYARWRGAYIFSCLNNGEKPLPAPEEVNELLDQGKIIIIIMILFWGD</sequence>
<dbReference type="GO" id="GO:0005771">
    <property type="term" value="C:multivesicular body"/>
    <property type="evidence" value="ECO:0007669"/>
    <property type="project" value="TreeGrafter"/>
</dbReference>
<name>A0A0V1GNI5_9BILA</name>
<gene>
    <name evidence="4" type="primary">VTA1</name>
    <name evidence="4" type="ORF">T11_13927</name>
</gene>
<keyword evidence="5" id="KW-1185">Reference proteome</keyword>
<dbReference type="Pfam" id="PF04652">
    <property type="entry name" value="Vta1"/>
    <property type="match status" value="1"/>
</dbReference>
<accession>A0A0V1GNI5</accession>
<reference evidence="4 5" key="1">
    <citation type="submission" date="2015-01" db="EMBL/GenBank/DDBJ databases">
        <title>Evolution of Trichinella species and genotypes.</title>
        <authorList>
            <person name="Korhonen P.K."/>
            <person name="Edoardo P."/>
            <person name="Giuseppe L.R."/>
            <person name="Gasser R.B."/>
        </authorList>
    </citation>
    <scope>NUCLEOTIDE SEQUENCE [LARGE SCALE GENOMIC DNA]</scope>
    <source>
        <strain evidence="4">ISS1029</strain>
    </source>
</reference>